<dbReference type="InterPro" id="IPR055833">
    <property type="entry name" value="DUF7410"/>
</dbReference>
<accession>A0ABD5V983</accession>
<feature type="domain" description="C2H2-type" evidence="3">
    <location>
        <begin position="35"/>
        <end position="56"/>
    </location>
</feature>
<evidence type="ECO:0000313" key="4">
    <source>
        <dbReference type="EMBL" id="MFC6951353.1"/>
    </source>
</evidence>
<evidence type="ECO:0000259" key="3">
    <source>
        <dbReference type="PROSITE" id="PS00028"/>
    </source>
</evidence>
<reference evidence="4 5" key="1">
    <citation type="journal article" date="2019" name="Int. J. Syst. Evol. Microbiol.">
        <title>The Global Catalogue of Microorganisms (GCM) 10K type strain sequencing project: providing services to taxonomists for standard genome sequencing and annotation.</title>
        <authorList>
            <consortium name="The Broad Institute Genomics Platform"/>
            <consortium name="The Broad Institute Genome Sequencing Center for Infectious Disease"/>
            <person name="Wu L."/>
            <person name="Ma J."/>
        </authorList>
    </citation>
    <scope>NUCLEOTIDE SEQUENCE [LARGE SCALE GENOMIC DNA]</scope>
    <source>
        <strain evidence="4 5">GX26</strain>
    </source>
</reference>
<dbReference type="AlphaFoldDB" id="A0ABD5V983"/>
<comment type="caution">
    <text evidence="4">The sequence shown here is derived from an EMBL/GenBank/DDBJ whole genome shotgun (WGS) entry which is preliminary data.</text>
</comment>
<dbReference type="PROSITE" id="PS00028">
    <property type="entry name" value="ZINC_FINGER_C2H2_1"/>
    <property type="match status" value="1"/>
</dbReference>
<protein>
    <submittedName>
        <fullName evidence="4">C2H2-type zinc finger protein</fullName>
    </submittedName>
</protein>
<name>A0ABD5V983_9EURY</name>
<dbReference type="Pfam" id="PF24166">
    <property type="entry name" value="DUF7410"/>
    <property type="match status" value="1"/>
</dbReference>
<dbReference type="EMBL" id="JBHSXN010000001">
    <property type="protein sequence ID" value="MFC6951353.1"/>
    <property type="molecule type" value="Genomic_DNA"/>
</dbReference>
<dbReference type="InterPro" id="IPR013087">
    <property type="entry name" value="Znf_C2H2_type"/>
</dbReference>
<feature type="compositionally biased region" description="Low complexity" evidence="1">
    <location>
        <begin position="1"/>
        <end position="17"/>
    </location>
</feature>
<evidence type="ECO:0000256" key="1">
    <source>
        <dbReference type="SAM" id="MobiDB-lite"/>
    </source>
</evidence>
<dbReference type="Proteomes" id="UP001596395">
    <property type="component" value="Unassembled WGS sequence"/>
</dbReference>
<sequence length="105" mass="11503">MTPPQTDVDATDAPATDTEGRVATSVPADATAHECPYCERPFTREDRVALHVGLQHYDVCTPGEEEAFEAAYLAENAEIRRYRLKAAVALILLYFGLLMVYAVAA</sequence>
<keyword evidence="2" id="KW-0472">Membrane</keyword>
<evidence type="ECO:0000313" key="5">
    <source>
        <dbReference type="Proteomes" id="UP001596395"/>
    </source>
</evidence>
<feature type="region of interest" description="Disordered" evidence="1">
    <location>
        <begin position="1"/>
        <end position="26"/>
    </location>
</feature>
<proteinExistence type="predicted"/>
<gene>
    <name evidence="4" type="ORF">ACFQGB_00625</name>
</gene>
<dbReference type="RefSeq" id="WP_336348388.1">
    <property type="nucleotide sequence ID" value="NZ_JAZAQL010000001.1"/>
</dbReference>
<keyword evidence="2" id="KW-0812">Transmembrane</keyword>
<organism evidence="4 5">
    <name type="scientific">Halorubellus litoreus</name>
    <dbReference type="NCBI Taxonomy" id="755308"/>
    <lineage>
        <taxon>Archaea</taxon>
        <taxon>Methanobacteriati</taxon>
        <taxon>Methanobacteriota</taxon>
        <taxon>Stenosarchaea group</taxon>
        <taxon>Halobacteria</taxon>
        <taxon>Halobacteriales</taxon>
        <taxon>Halorubellaceae</taxon>
        <taxon>Halorubellus</taxon>
    </lineage>
</organism>
<evidence type="ECO:0000256" key="2">
    <source>
        <dbReference type="SAM" id="Phobius"/>
    </source>
</evidence>
<keyword evidence="2" id="KW-1133">Transmembrane helix</keyword>
<feature type="transmembrane region" description="Helical" evidence="2">
    <location>
        <begin position="86"/>
        <end position="104"/>
    </location>
</feature>
<keyword evidence="5" id="KW-1185">Reference proteome</keyword>